<evidence type="ECO:0000256" key="1">
    <source>
        <dbReference type="SAM" id="Phobius"/>
    </source>
</evidence>
<keyword evidence="1" id="KW-1133">Transmembrane helix</keyword>
<gene>
    <name evidence="2" type="ORF">CBF37_03145</name>
</gene>
<evidence type="ECO:0000313" key="2">
    <source>
        <dbReference type="EMBL" id="RST99736.1"/>
    </source>
</evidence>
<name>A0A430A071_9ENTE</name>
<dbReference type="RefSeq" id="WP_125983271.1">
    <property type="nucleotide sequence ID" value="NZ_NGJS01000003.1"/>
</dbReference>
<proteinExistence type="predicted"/>
<accession>A0A430A071</accession>
<evidence type="ECO:0008006" key="4">
    <source>
        <dbReference type="Google" id="ProtNLM"/>
    </source>
</evidence>
<dbReference type="EMBL" id="NGJS01000003">
    <property type="protein sequence ID" value="RST99736.1"/>
    <property type="molecule type" value="Genomic_DNA"/>
</dbReference>
<evidence type="ECO:0000313" key="3">
    <source>
        <dbReference type="Proteomes" id="UP000287857"/>
    </source>
</evidence>
<reference evidence="2 3" key="1">
    <citation type="submission" date="2017-05" db="EMBL/GenBank/DDBJ databases">
        <title>Vagococcus spp. assemblies.</title>
        <authorList>
            <person name="Gulvik C.A."/>
        </authorList>
    </citation>
    <scope>NUCLEOTIDE SEQUENCE [LARGE SCALE GENOMIC DNA]</scope>
    <source>
        <strain evidence="2 3">SS1995</strain>
    </source>
</reference>
<dbReference type="Proteomes" id="UP000287857">
    <property type="component" value="Unassembled WGS sequence"/>
</dbReference>
<keyword evidence="3" id="KW-1185">Reference proteome</keyword>
<dbReference type="AlphaFoldDB" id="A0A430A071"/>
<protein>
    <recommendedName>
        <fullName evidence="4">Competence protein ComG</fullName>
    </recommendedName>
</protein>
<keyword evidence="1" id="KW-0812">Transmembrane</keyword>
<organism evidence="2 3">
    <name type="scientific">Vagococcus vulneris</name>
    <dbReference type="NCBI Taxonomy" id="1977869"/>
    <lineage>
        <taxon>Bacteria</taxon>
        <taxon>Bacillati</taxon>
        <taxon>Bacillota</taxon>
        <taxon>Bacilli</taxon>
        <taxon>Lactobacillales</taxon>
        <taxon>Enterococcaceae</taxon>
        <taxon>Vagococcus</taxon>
    </lineage>
</organism>
<sequence length="121" mass="14062">MKKKRIRFTCIQNNHQGGIFLGMLLLLILLSTLYLFLIEGSIARQKFYRDMENYYQAMCLIALAEQRAEVQQDKLVQKSAVVYNIGKIEMKQLDTEGIVQITATLNNDFVIMKKIRINSQE</sequence>
<comment type="caution">
    <text evidence="2">The sequence shown here is derived from an EMBL/GenBank/DDBJ whole genome shotgun (WGS) entry which is preliminary data.</text>
</comment>
<feature type="transmembrane region" description="Helical" evidence="1">
    <location>
        <begin position="20"/>
        <end position="38"/>
    </location>
</feature>
<keyword evidence="1" id="KW-0472">Membrane</keyword>